<keyword evidence="3" id="KW-1185">Reference proteome</keyword>
<proteinExistence type="predicted"/>
<feature type="chain" id="PRO_5040158152" description="Secreted protein" evidence="1">
    <location>
        <begin position="22"/>
        <end position="166"/>
    </location>
</feature>
<feature type="signal peptide" evidence="1">
    <location>
        <begin position="1"/>
        <end position="21"/>
    </location>
</feature>
<dbReference type="OrthoDB" id="2398272at2759"/>
<name>A0A9P6FXL9_9FUNG</name>
<accession>A0A9P6FXL9</accession>
<comment type="caution">
    <text evidence="2">The sequence shown here is derived from an EMBL/GenBank/DDBJ whole genome shotgun (WGS) entry which is preliminary data.</text>
</comment>
<dbReference type="Proteomes" id="UP000780801">
    <property type="component" value="Unassembled WGS sequence"/>
</dbReference>
<dbReference type="AlphaFoldDB" id="A0A9P6FXL9"/>
<reference evidence="2" key="1">
    <citation type="journal article" date="2020" name="Fungal Divers.">
        <title>Resolving the Mortierellaceae phylogeny through synthesis of multi-gene phylogenetics and phylogenomics.</title>
        <authorList>
            <person name="Vandepol N."/>
            <person name="Liber J."/>
            <person name="Desiro A."/>
            <person name="Na H."/>
            <person name="Kennedy M."/>
            <person name="Barry K."/>
            <person name="Grigoriev I.V."/>
            <person name="Miller A.N."/>
            <person name="O'Donnell K."/>
            <person name="Stajich J.E."/>
            <person name="Bonito G."/>
        </authorList>
    </citation>
    <scope>NUCLEOTIDE SEQUENCE</scope>
    <source>
        <strain evidence="2">KOD1015</strain>
    </source>
</reference>
<keyword evidence="1" id="KW-0732">Signal</keyword>
<evidence type="ECO:0000256" key="1">
    <source>
        <dbReference type="SAM" id="SignalP"/>
    </source>
</evidence>
<evidence type="ECO:0008006" key="4">
    <source>
        <dbReference type="Google" id="ProtNLM"/>
    </source>
</evidence>
<evidence type="ECO:0000313" key="2">
    <source>
        <dbReference type="EMBL" id="KAF9583597.1"/>
    </source>
</evidence>
<evidence type="ECO:0000313" key="3">
    <source>
        <dbReference type="Proteomes" id="UP000780801"/>
    </source>
</evidence>
<protein>
    <recommendedName>
        <fullName evidence="4">Secreted protein</fullName>
    </recommendedName>
</protein>
<gene>
    <name evidence="2" type="ORF">BGW38_009088</name>
</gene>
<sequence>MVKFISVAAAILPAILSVAQGAFILSSGIRFGTHVVQGTDCKSSTSYTGAGKQLKAGKVFCSYLSDVDMSLCQCHQADVSVSDQNGFTRDILNNIVTVGICSDNESDVNYASGGTWFNGFYQGNKFMSAMTLSQGKVTFNDCKPMTCKYASEGRSWRHFNSIPKDC</sequence>
<dbReference type="EMBL" id="JAABOA010000652">
    <property type="protein sequence ID" value="KAF9583597.1"/>
    <property type="molecule type" value="Genomic_DNA"/>
</dbReference>
<organism evidence="2 3">
    <name type="scientific">Lunasporangiospora selenospora</name>
    <dbReference type="NCBI Taxonomy" id="979761"/>
    <lineage>
        <taxon>Eukaryota</taxon>
        <taxon>Fungi</taxon>
        <taxon>Fungi incertae sedis</taxon>
        <taxon>Mucoromycota</taxon>
        <taxon>Mortierellomycotina</taxon>
        <taxon>Mortierellomycetes</taxon>
        <taxon>Mortierellales</taxon>
        <taxon>Mortierellaceae</taxon>
        <taxon>Lunasporangiospora</taxon>
    </lineage>
</organism>